<proteinExistence type="predicted"/>
<name>A0ACB6RAI8_9PLEO</name>
<organism evidence="1 2">
    <name type="scientific">Lindgomyces ingoldianus</name>
    <dbReference type="NCBI Taxonomy" id="673940"/>
    <lineage>
        <taxon>Eukaryota</taxon>
        <taxon>Fungi</taxon>
        <taxon>Dikarya</taxon>
        <taxon>Ascomycota</taxon>
        <taxon>Pezizomycotina</taxon>
        <taxon>Dothideomycetes</taxon>
        <taxon>Pleosporomycetidae</taxon>
        <taxon>Pleosporales</taxon>
        <taxon>Lindgomycetaceae</taxon>
        <taxon>Lindgomyces</taxon>
    </lineage>
</organism>
<keyword evidence="2" id="KW-1185">Reference proteome</keyword>
<gene>
    <name evidence="1" type="ORF">BDR25DRAFT_340135</name>
</gene>
<comment type="caution">
    <text evidence="1">The sequence shown here is derived from an EMBL/GenBank/DDBJ whole genome shotgun (WGS) entry which is preliminary data.</text>
</comment>
<sequence>MPTGFRDISTRRAPIYIGDRNYFSRIRSRGPRACHNSSCAGTSNFQTSEPSSRARRDSNSDDGAGAGGGVWVCRMIPIPASEFKQRMRIADAVHAEIMRERAEMEKGGEHERIFDSLVTDTLKQRLEKRKEREMGRDLAGSRTETLGREAGKMKEKWKDRRRK</sequence>
<dbReference type="EMBL" id="MU003496">
    <property type="protein sequence ID" value="KAF2475342.1"/>
    <property type="molecule type" value="Genomic_DNA"/>
</dbReference>
<reference evidence="1" key="1">
    <citation type="journal article" date="2020" name="Stud. Mycol.">
        <title>101 Dothideomycetes genomes: a test case for predicting lifestyles and emergence of pathogens.</title>
        <authorList>
            <person name="Haridas S."/>
            <person name="Albert R."/>
            <person name="Binder M."/>
            <person name="Bloem J."/>
            <person name="Labutti K."/>
            <person name="Salamov A."/>
            <person name="Andreopoulos B."/>
            <person name="Baker S."/>
            <person name="Barry K."/>
            <person name="Bills G."/>
            <person name="Bluhm B."/>
            <person name="Cannon C."/>
            <person name="Castanera R."/>
            <person name="Culley D."/>
            <person name="Daum C."/>
            <person name="Ezra D."/>
            <person name="Gonzalez J."/>
            <person name="Henrissat B."/>
            <person name="Kuo A."/>
            <person name="Liang C."/>
            <person name="Lipzen A."/>
            <person name="Lutzoni F."/>
            <person name="Magnuson J."/>
            <person name="Mondo S."/>
            <person name="Nolan M."/>
            <person name="Ohm R."/>
            <person name="Pangilinan J."/>
            <person name="Park H.-J."/>
            <person name="Ramirez L."/>
            <person name="Alfaro M."/>
            <person name="Sun H."/>
            <person name="Tritt A."/>
            <person name="Yoshinaga Y."/>
            <person name="Zwiers L.-H."/>
            <person name="Turgeon B."/>
            <person name="Goodwin S."/>
            <person name="Spatafora J."/>
            <person name="Crous P."/>
            <person name="Grigoriev I."/>
        </authorList>
    </citation>
    <scope>NUCLEOTIDE SEQUENCE</scope>
    <source>
        <strain evidence="1">ATCC 200398</strain>
    </source>
</reference>
<evidence type="ECO:0000313" key="1">
    <source>
        <dbReference type="EMBL" id="KAF2475342.1"/>
    </source>
</evidence>
<evidence type="ECO:0000313" key="2">
    <source>
        <dbReference type="Proteomes" id="UP000799755"/>
    </source>
</evidence>
<dbReference type="Proteomes" id="UP000799755">
    <property type="component" value="Unassembled WGS sequence"/>
</dbReference>
<accession>A0ACB6RAI8</accession>
<protein>
    <submittedName>
        <fullName evidence="1">Uncharacterized protein</fullName>
    </submittedName>
</protein>